<sequence length="82" mass="8626">MSRDSYGSRVGSSQPARRVISAITGFGPPLSWELLETGQKGGLLPLSAPILVSADRRVTVATMEDECVVSVGNEGGISFSSW</sequence>
<dbReference type="EMBL" id="AHGT01000028">
    <property type="protein sequence ID" value="ESU37378.1"/>
    <property type="molecule type" value="Genomic_DNA"/>
</dbReference>
<protein>
    <submittedName>
        <fullName evidence="1">Uncharacterized protein</fullName>
    </submittedName>
</protein>
<dbReference type="VEuPathDB" id="GiardiaDB:DHA2_151769"/>
<reference evidence="2" key="1">
    <citation type="submission" date="2012-02" db="EMBL/GenBank/DDBJ databases">
        <title>Genome sequencing of Giardia lamblia Genotypes A2 and B isolates (DH and GS) and comparative analysis with the genomes of Genotypes A1 and E (WB and Pig).</title>
        <authorList>
            <person name="Adam R."/>
            <person name="Dahlstrom E."/>
            <person name="Martens C."/>
            <person name="Bruno D."/>
            <person name="Barbian K."/>
            <person name="Porcella S.F."/>
            <person name="Nash T."/>
        </authorList>
    </citation>
    <scope>NUCLEOTIDE SEQUENCE</scope>
    <source>
        <strain evidence="2">DH</strain>
    </source>
</reference>
<reference evidence="1 2" key="2">
    <citation type="journal article" date="2013" name="Genome Biol. Evol.">
        <title>Genome sequencing of Giardia lamblia genotypes A2 and B isolates (DH and GS) and comparative analysis with the genomes of genotypes A1 and E (WB and Pig).</title>
        <authorList>
            <person name="Adam R.D."/>
            <person name="Dahlstrom E.W."/>
            <person name="Martens C.A."/>
            <person name="Bruno D.P."/>
            <person name="Barbian K.D."/>
            <person name="Ricklefs S.M."/>
            <person name="Hernandez M.M."/>
            <person name="Narla N.P."/>
            <person name="Patel R.B."/>
            <person name="Porcella S.F."/>
            <person name="Nash T.E."/>
        </authorList>
    </citation>
    <scope>NUCLEOTIDE SEQUENCE [LARGE SCALE GENOMIC DNA]</scope>
    <source>
        <strain evidence="1 2">DH</strain>
    </source>
</reference>
<dbReference type="Proteomes" id="UP000018320">
    <property type="component" value="Unassembled WGS sequence"/>
</dbReference>
<organism evidence="1 2">
    <name type="scientific">Giardia intestinalis</name>
    <name type="common">Giardia lamblia</name>
    <dbReference type="NCBI Taxonomy" id="5741"/>
    <lineage>
        <taxon>Eukaryota</taxon>
        <taxon>Metamonada</taxon>
        <taxon>Diplomonadida</taxon>
        <taxon>Hexamitidae</taxon>
        <taxon>Giardiinae</taxon>
        <taxon>Giardia</taxon>
    </lineage>
</organism>
<accession>V6TEN2</accession>
<gene>
    <name evidence="1" type="ORF">DHA2_151769</name>
</gene>
<comment type="caution">
    <text evidence="1">The sequence shown here is derived from an EMBL/GenBank/DDBJ whole genome shotgun (WGS) entry which is preliminary data.</text>
</comment>
<proteinExistence type="predicted"/>
<evidence type="ECO:0000313" key="2">
    <source>
        <dbReference type="Proteomes" id="UP000018320"/>
    </source>
</evidence>
<dbReference type="AlphaFoldDB" id="V6TEN2"/>
<evidence type="ECO:0000313" key="1">
    <source>
        <dbReference type="EMBL" id="ESU37378.1"/>
    </source>
</evidence>
<name>V6TEN2_GIAIN</name>